<reference evidence="1 2" key="1">
    <citation type="submission" date="2018-06" db="EMBL/GenBank/DDBJ databases">
        <authorList>
            <consortium name="Pathogen Informatics"/>
            <person name="Doyle S."/>
        </authorList>
    </citation>
    <scope>NUCLEOTIDE SEQUENCE [LARGE SCALE GENOMIC DNA]</scope>
    <source>
        <strain evidence="1 2">NCTC9426</strain>
    </source>
</reference>
<dbReference type="EMBL" id="UGPZ01000003">
    <property type="protein sequence ID" value="STY93363.1"/>
    <property type="molecule type" value="Genomic_DNA"/>
</dbReference>
<organism evidence="1 2">
    <name type="scientific">Moraxella bovis</name>
    <dbReference type="NCBI Taxonomy" id="476"/>
    <lineage>
        <taxon>Bacteria</taxon>
        <taxon>Pseudomonadati</taxon>
        <taxon>Pseudomonadota</taxon>
        <taxon>Gammaproteobacteria</taxon>
        <taxon>Moraxellales</taxon>
        <taxon>Moraxellaceae</taxon>
        <taxon>Moraxella</taxon>
    </lineage>
</organism>
<gene>
    <name evidence="1" type="ORF">NCTC9426_02087</name>
</gene>
<dbReference type="AlphaFoldDB" id="A0A378PXM8"/>
<accession>A0A378PXM8</accession>
<dbReference type="Pfam" id="PF05930">
    <property type="entry name" value="Phage_AlpA"/>
    <property type="match status" value="1"/>
</dbReference>
<evidence type="ECO:0000313" key="1">
    <source>
        <dbReference type="EMBL" id="STY93363.1"/>
    </source>
</evidence>
<sequence>MQSLTTLPKGGLSTAKDILPLLPFGRTTLWRKCKHGKFPKPQRLNASVTVWRNDEVNEWLANPTTWENFA</sequence>
<proteinExistence type="predicted"/>
<dbReference type="Gene3D" id="1.10.238.160">
    <property type="match status" value="1"/>
</dbReference>
<protein>
    <submittedName>
        <fullName evidence="1">Predicted transcriptional regulator</fullName>
    </submittedName>
</protein>
<dbReference type="Proteomes" id="UP000254133">
    <property type="component" value="Unassembled WGS sequence"/>
</dbReference>
<dbReference type="InterPro" id="IPR010260">
    <property type="entry name" value="AlpA"/>
</dbReference>
<evidence type="ECO:0000313" key="2">
    <source>
        <dbReference type="Proteomes" id="UP000254133"/>
    </source>
</evidence>
<dbReference type="RefSeq" id="WP_115369715.1">
    <property type="nucleotide sequence ID" value="NZ_CP087791.1"/>
</dbReference>
<name>A0A378PXM8_MORBO</name>